<dbReference type="Gene3D" id="3.65.10.10">
    <property type="entry name" value="Enolpyruvate transferase domain"/>
    <property type="match status" value="2"/>
</dbReference>
<dbReference type="UniPathway" id="UPA00053">
    <property type="reaction ID" value="UER00089"/>
</dbReference>
<dbReference type="PANTHER" id="PTHR21090:SF5">
    <property type="entry name" value="PENTAFUNCTIONAL AROM POLYPEPTIDE"/>
    <property type="match status" value="1"/>
</dbReference>
<dbReference type="PANTHER" id="PTHR21090">
    <property type="entry name" value="AROM/DEHYDROQUINATE SYNTHASE"/>
    <property type="match status" value="1"/>
</dbReference>
<keyword evidence="7" id="KW-0963">Cytoplasm</keyword>
<accession>A0A402A2W6</accession>
<evidence type="ECO:0000256" key="5">
    <source>
        <dbReference type="ARBA" id="ARBA00023141"/>
    </source>
</evidence>
<dbReference type="EMBL" id="BIFR01000001">
    <property type="protein sequence ID" value="GCE13487.1"/>
    <property type="molecule type" value="Genomic_DNA"/>
</dbReference>
<dbReference type="CDD" id="cd01556">
    <property type="entry name" value="EPSP_synthase"/>
    <property type="match status" value="1"/>
</dbReference>
<dbReference type="NCBIfam" id="TIGR01356">
    <property type="entry name" value="aroA"/>
    <property type="match status" value="1"/>
</dbReference>
<evidence type="ECO:0000256" key="3">
    <source>
        <dbReference type="ARBA" id="ARBA00022605"/>
    </source>
</evidence>
<dbReference type="InterPro" id="IPR023193">
    <property type="entry name" value="EPSP_synthase_CS"/>
</dbReference>
<dbReference type="EC" id="2.5.1.19" evidence="7"/>
<keyword evidence="5 7" id="KW-0057">Aromatic amino acid biosynthesis</keyword>
<sequence>MLNANIGSTLFIAPAERIYGQPEVPSSKYYTLRYVLAAALARGTSRVIFPAQSDDSEALFRGCRALGAELTWEDEQQRTLLVRGIGGQTPVNAPVTINVGNAGAVSRLLLGVGALLPEVTFVTDHPESLGKRPNRELLEALTSLGVECEGTGSEGCFPITLHRSQLHGGRVQISGARSSQYLSALLFLGPLLDEGLDITVVDGLKSQPLVRASLDVLQTAGIVVEYDETFLHFVIPGKQQYQAREYVIPGDYPSAATLLALCAASNDPQSEIRLERLRSGEEVGEALLQAFVAMGADLQRDADTITLRGGRRLRGYELDGDAVIDCIPVLVAAACFAEGETRFFNIESLHYKESDRIEDLCRELRKAGCAVMPQSDAIVVQGRPQGVEGGVIVDGHHDHRVLMALAIVGMRSRSGLTLTGAEHIAKSYPHFFEELQRLGVPVRYRD</sequence>
<comment type="subcellular location">
    <subcellularLocation>
        <location evidence="7">Cytoplasm</location>
    </subcellularLocation>
</comment>
<dbReference type="OrthoDB" id="9809920at2"/>
<dbReference type="RefSeq" id="WP_126581970.1">
    <property type="nucleotide sequence ID" value="NZ_BIFR01000001.1"/>
</dbReference>
<dbReference type="GO" id="GO:0009073">
    <property type="term" value="P:aromatic amino acid family biosynthetic process"/>
    <property type="evidence" value="ECO:0007669"/>
    <property type="project" value="UniProtKB-KW"/>
</dbReference>
<feature type="binding site" evidence="7">
    <location>
        <position position="400"/>
    </location>
    <ligand>
        <name>phosphoenolpyruvate</name>
        <dbReference type="ChEBI" id="CHEBI:58702"/>
    </ligand>
</feature>
<dbReference type="InterPro" id="IPR006264">
    <property type="entry name" value="EPSP_synthase"/>
</dbReference>
<feature type="binding site" evidence="7">
    <location>
        <position position="28"/>
    </location>
    <ligand>
        <name>3-phosphoshikimate</name>
        <dbReference type="ChEBI" id="CHEBI:145989"/>
    </ligand>
</feature>
<feature type="binding site" evidence="7">
    <location>
        <position position="103"/>
    </location>
    <ligand>
        <name>phosphoenolpyruvate</name>
        <dbReference type="ChEBI" id="CHEBI:58702"/>
    </ligand>
</feature>
<feature type="active site" description="Proton acceptor" evidence="7">
    <location>
        <position position="325"/>
    </location>
</feature>
<feature type="binding site" evidence="7">
    <location>
        <position position="33"/>
    </location>
    <ligand>
        <name>3-phosphoshikimate</name>
        <dbReference type="ChEBI" id="CHEBI:145989"/>
    </ligand>
</feature>
<reference evidence="10" key="1">
    <citation type="submission" date="2018-12" db="EMBL/GenBank/DDBJ databases">
        <title>Tengunoibacter tsumagoiensis gen. nov., sp. nov., Dictyobacter kobayashii sp. nov., D. alpinus sp. nov., and D. joshuensis sp. nov. and description of Dictyobacteraceae fam. nov. within the order Ktedonobacterales isolated from Tengu-no-mugimeshi.</title>
        <authorList>
            <person name="Wang C.M."/>
            <person name="Zheng Y."/>
            <person name="Sakai Y."/>
            <person name="Toyoda A."/>
            <person name="Minakuchi Y."/>
            <person name="Abe K."/>
            <person name="Yokota A."/>
            <person name="Yabe S."/>
        </authorList>
    </citation>
    <scope>NUCLEOTIDE SEQUENCE [LARGE SCALE GENOMIC DNA]</scope>
    <source>
        <strain evidence="10">Uno3</strain>
    </source>
</reference>
<feature type="binding site" evidence="7">
    <location>
        <position position="206"/>
    </location>
    <ligand>
        <name>3-phosphoshikimate</name>
        <dbReference type="ChEBI" id="CHEBI:145989"/>
    </ligand>
</feature>
<dbReference type="HAMAP" id="MF_00210">
    <property type="entry name" value="EPSP_synth"/>
    <property type="match status" value="1"/>
</dbReference>
<comment type="caution">
    <text evidence="7">Lacks conserved residue(s) required for the propagation of feature annotation.</text>
</comment>
<dbReference type="GO" id="GO:0009423">
    <property type="term" value="P:chorismate biosynthetic process"/>
    <property type="evidence" value="ECO:0007669"/>
    <property type="project" value="UniProtKB-UniRule"/>
</dbReference>
<dbReference type="PIRSF" id="PIRSF000505">
    <property type="entry name" value="EPSPS"/>
    <property type="match status" value="1"/>
</dbReference>
<dbReference type="Pfam" id="PF00275">
    <property type="entry name" value="EPSP_synthase"/>
    <property type="match status" value="1"/>
</dbReference>
<dbReference type="InterPro" id="IPR001986">
    <property type="entry name" value="Enolpyruvate_Tfrase_dom"/>
</dbReference>
<feature type="binding site" evidence="7">
    <location>
        <position position="180"/>
    </location>
    <ligand>
        <name>3-phosphoshikimate</name>
        <dbReference type="ChEBI" id="CHEBI:145989"/>
    </ligand>
</feature>
<comment type="pathway">
    <text evidence="1 7">Metabolic intermediate biosynthesis; chorismate biosynthesis; chorismate from D-erythrose 4-phosphate and phosphoenolpyruvate: step 6/7.</text>
</comment>
<evidence type="ECO:0000256" key="6">
    <source>
        <dbReference type="ARBA" id="ARBA00044633"/>
    </source>
</evidence>
<feature type="binding site" evidence="7">
    <location>
        <position position="132"/>
    </location>
    <ligand>
        <name>phosphoenolpyruvate</name>
        <dbReference type="ChEBI" id="CHEBI:58702"/>
    </ligand>
</feature>
<dbReference type="AlphaFoldDB" id="A0A402A2W6"/>
<evidence type="ECO:0000259" key="8">
    <source>
        <dbReference type="Pfam" id="PF00275"/>
    </source>
</evidence>
<feature type="binding site" evidence="7">
    <location>
        <position position="356"/>
    </location>
    <ligand>
        <name>phosphoenolpyruvate</name>
        <dbReference type="ChEBI" id="CHEBI:58702"/>
    </ligand>
</feature>
<evidence type="ECO:0000256" key="7">
    <source>
        <dbReference type="HAMAP-Rule" id="MF_00210"/>
    </source>
</evidence>
<dbReference type="InterPro" id="IPR036968">
    <property type="entry name" value="Enolpyruvate_Tfrase_sf"/>
</dbReference>
<feature type="binding site" evidence="7">
    <location>
        <position position="180"/>
    </location>
    <ligand>
        <name>phosphoenolpyruvate</name>
        <dbReference type="ChEBI" id="CHEBI:58702"/>
    </ligand>
</feature>
<dbReference type="SUPFAM" id="SSF55205">
    <property type="entry name" value="EPT/RTPC-like"/>
    <property type="match status" value="1"/>
</dbReference>
<keyword evidence="10" id="KW-1185">Reference proteome</keyword>
<evidence type="ECO:0000256" key="2">
    <source>
        <dbReference type="ARBA" id="ARBA00009948"/>
    </source>
</evidence>
<evidence type="ECO:0000256" key="1">
    <source>
        <dbReference type="ARBA" id="ARBA00004811"/>
    </source>
</evidence>
<organism evidence="9 10">
    <name type="scientific">Tengunoibacter tsumagoiensis</name>
    <dbReference type="NCBI Taxonomy" id="2014871"/>
    <lineage>
        <taxon>Bacteria</taxon>
        <taxon>Bacillati</taxon>
        <taxon>Chloroflexota</taxon>
        <taxon>Ktedonobacteria</taxon>
        <taxon>Ktedonobacterales</taxon>
        <taxon>Dictyobacteraceae</taxon>
        <taxon>Tengunoibacter</taxon>
    </lineage>
</organism>
<gene>
    <name evidence="7 9" type="primary">aroA</name>
    <name evidence="9" type="ORF">KTT_33460</name>
</gene>
<dbReference type="GO" id="GO:0003866">
    <property type="term" value="F:3-phosphoshikimate 1-carboxyvinyltransferase activity"/>
    <property type="evidence" value="ECO:0007669"/>
    <property type="project" value="UniProtKB-UniRule"/>
</dbReference>
<name>A0A402A2W6_9CHLR</name>
<comment type="subunit">
    <text evidence="7">Monomer.</text>
</comment>
<dbReference type="Proteomes" id="UP000287352">
    <property type="component" value="Unassembled WGS sequence"/>
</dbReference>
<protein>
    <recommendedName>
        <fullName evidence="7">3-phosphoshikimate 1-carboxyvinyltransferase</fullName>
        <ecNumber evidence="7">2.5.1.19</ecNumber>
    </recommendedName>
    <alternativeName>
        <fullName evidence="7">5-enolpyruvylshikimate-3-phosphate synthase</fullName>
        <shortName evidence="7">EPSP synthase</shortName>
        <shortName evidence="7">EPSPS</shortName>
    </alternativeName>
</protein>
<dbReference type="GO" id="GO:0005737">
    <property type="term" value="C:cytoplasm"/>
    <property type="evidence" value="ECO:0007669"/>
    <property type="project" value="UniProtKB-SubCell"/>
</dbReference>
<feature type="binding site" evidence="7">
    <location>
        <position position="179"/>
    </location>
    <ligand>
        <name>3-phosphoshikimate</name>
        <dbReference type="ChEBI" id="CHEBI:145989"/>
    </ligand>
</feature>
<keyword evidence="4 7" id="KW-0808">Transferase</keyword>
<comment type="function">
    <text evidence="7">Catalyzes the transfer of the enolpyruvyl moiety of phosphoenolpyruvate (PEP) to the 5-hydroxyl of shikimate-3-phosphate (S3P) to produce enolpyruvyl shikimate-3-phosphate and inorganic phosphate.</text>
</comment>
<comment type="catalytic activity">
    <reaction evidence="6">
        <text>3-phosphoshikimate + phosphoenolpyruvate = 5-O-(1-carboxyvinyl)-3-phosphoshikimate + phosphate</text>
        <dbReference type="Rhea" id="RHEA:21256"/>
        <dbReference type="ChEBI" id="CHEBI:43474"/>
        <dbReference type="ChEBI" id="CHEBI:57701"/>
        <dbReference type="ChEBI" id="CHEBI:58702"/>
        <dbReference type="ChEBI" id="CHEBI:145989"/>
        <dbReference type="EC" id="2.5.1.19"/>
    </reaction>
    <physiologicalReaction direction="left-to-right" evidence="6">
        <dbReference type="Rhea" id="RHEA:21257"/>
    </physiologicalReaction>
</comment>
<feature type="binding site" evidence="7">
    <location>
        <position position="28"/>
    </location>
    <ligand>
        <name>phosphoenolpyruvate</name>
        <dbReference type="ChEBI" id="CHEBI:58702"/>
    </ligand>
</feature>
<proteinExistence type="inferred from homology"/>
<evidence type="ECO:0000313" key="10">
    <source>
        <dbReference type="Proteomes" id="UP000287352"/>
    </source>
</evidence>
<feature type="binding site" evidence="7">
    <location>
        <position position="325"/>
    </location>
    <ligand>
        <name>3-phosphoshikimate</name>
        <dbReference type="ChEBI" id="CHEBI:145989"/>
    </ligand>
</feature>
<evidence type="ECO:0000313" key="9">
    <source>
        <dbReference type="EMBL" id="GCE13487.1"/>
    </source>
</evidence>
<dbReference type="GO" id="GO:0008652">
    <property type="term" value="P:amino acid biosynthetic process"/>
    <property type="evidence" value="ECO:0007669"/>
    <property type="project" value="UniProtKB-KW"/>
</dbReference>
<feature type="domain" description="Enolpyruvate transferase" evidence="8">
    <location>
        <begin position="14"/>
        <end position="435"/>
    </location>
</feature>
<feature type="binding site" evidence="7">
    <location>
        <position position="426"/>
    </location>
    <ligand>
        <name>phosphoenolpyruvate</name>
        <dbReference type="ChEBI" id="CHEBI:58702"/>
    </ligand>
</feature>
<comment type="caution">
    <text evidence="9">The sequence shown here is derived from an EMBL/GenBank/DDBJ whole genome shotgun (WGS) entry which is preliminary data.</text>
</comment>
<comment type="similarity">
    <text evidence="2 7">Belongs to the EPSP synthase family.</text>
</comment>
<feature type="binding site" evidence="7">
    <location>
        <position position="178"/>
    </location>
    <ligand>
        <name>3-phosphoshikimate</name>
        <dbReference type="ChEBI" id="CHEBI:145989"/>
    </ligand>
</feature>
<evidence type="ECO:0000256" key="4">
    <source>
        <dbReference type="ARBA" id="ARBA00022679"/>
    </source>
</evidence>
<dbReference type="InterPro" id="IPR013792">
    <property type="entry name" value="RNA3'P_cycl/enolpyr_Trfase_a/b"/>
</dbReference>
<dbReference type="PROSITE" id="PS00104">
    <property type="entry name" value="EPSP_SYNTHASE_1"/>
    <property type="match status" value="1"/>
</dbReference>
<feature type="binding site" evidence="7">
    <location>
        <position position="352"/>
    </location>
    <ligand>
        <name>3-phosphoshikimate</name>
        <dbReference type="ChEBI" id="CHEBI:145989"/>
    </ligand>
</feature>
<keyword evidence="3 7" id="KW-0028">Amino-acid biosynthesis</keyword>